<gene>
    <name evidence="2" type="ORF">TPC1_30391</name>
</gene>
<feature type="non-terminal residue" evidence="2">
    <location>
        <position position="1"/>
    </location>
</feature>
<keyword evidence="1" id="KW-0812">Transmembrane</keyword>
<evidence type="ECO:0000313" key="2">
    <source>
        <dbReference type="EMBL" id="JAP90114.1"/>
    </source>
</evidence>
<name>A0A146K2K2_9EUKA</name>
<feature type="transmembrane region" description="Helical" evidence="1">
    <location>
        <begin position="574"/>
        <end position="597"/>
    </location>
</feature>
<dbReference type="EMBL" id="GDID01006492">
    <property type="protein sequence ID" value="JAP90114.1"/>
    <property type="molecule type" value="Transcribed_RNA"/>
</dbReference>
<proteinExistence type="predicted"/>
<keyword evidence="1" id="KW-1133">Transmembrane helix</keyword>
<accession>A0A146K2K2</accession>
<dbReference type="AlphaFoldDB" id="A0A146K2K2"/>
<keyword evidence="1" id="KW-0472">Membrane</keyword>
<evidence type="ECO:0000256" key="1">
    <source>
        <dbReference type="SAM" id="Phobius"/>
    </source>
</evidence>
<evidence type="ECO:0008006" key="3">
    <source>
        <dbReference type="Google" id="ProtNLM"/>
    </source>
</evidence>
<reference evidence="2" key="1">
    <citation type="submission" date="2015-07" db="EMBL/GenBank/DDBJ databases">
        <title>Adaptation to a free-living lifestyle via gene acquisitions in the diplomonad Trepomonas sp. PC1.</title>
        <authorList>
            <person name="Xu F."/>
            <person name="Jerlstrom-Hultqvist J."/>
            <person name="Kolisko M."/>
            <person name="Simpson A.G.B."/>
            <person name="Roger A.J."/>
            <person name="Svard S.G."/>
            <person name="Andersson J.O."/>
        </authorList>
    </citation>
    <scope>NUCLEOTIDE SEQUENCE</scope>
    <source>
        <strain evidence="2">PC1</strain>
    </source>
</reference>
<sequence length="641" mass="74345">QQVLQINYKYKTSDNSIMDFKYYIKNSNDNESDVEINQTLNTSYGYYNTVEVRYNNYLIQSEPFVQTSQDPYVLNLTFTDGGILIKRYYQYVKSVSNAILTKFTDSSYAQCSSSIVVATFTNAQTTTLQCPNSIITVQNFYAKGYKFQTNTTSDTACRFQGPLMYNGVLHSTFYGKAGTALSIFFNSTDYSNYKFLATTMVSNLILESFSHLKVRSWIEESYIIQNIGNMTLNYITITDEIYQNGDHLPVPNSVGTDDNARMSLVISGNMNYIYQLPIYKLSLQKLVIKFEYSKFKQYYDWIDPPNLIIKFSRLDLFVQSIQLSNGQYQRLNDRQLIRYYVPESLFNVTIMVGRYGSTEGKLITIPYESRKQFIRLPYLTKNYQNLTNVSKLGLNIQPIQNLLNINYTYCWGISLLLPQIYNDTVERCSNEFIFEPSESQIQIQVKLNDQIYSNFSINLSNGIVINRFENVFLSTYNTSTFYQLFLNLSNYQFEDQESAELLLNEQQLIKVDEGCFYFPVIWVYKTNVGDVLTFKIKGETKKLKITEQILQNLQGNEVFEVNKTLIDAIQPQSIGWVAAVVIALILLVVAVVLVIQLRKKGYKQKKHIKLQDVKQFETPIIEQHLEINENRQEEKMEAQDI</sequence>
<organism evidence="2">
    <name type="scientific">Trepomonas sp. PC1</name>
    <dbReference type="NCBI Taxonomy" id="1076344"/>
    <lineage>
        <taxon>Eukaryota</taxon>
        <taxon>Metamonada</taxon>
        <taxon>Diplomonadida</taxon>
        <taxon>Hexamitidae</taxon>
        <taxon>Hexamitinae</taxon>
        <taxon>Trepomonas</taxon>
    </lineage>
</organism>
<protein>
    <recommendedName>
        <fullName evidence="3">Transmembrane protein</fullName>
    </recommendedName>
</protein>